<dbReference type="Pfam" id="PF13649">
    <property type="entry name" value="Methyltransf_25"/>
    <property type="match status" value="1"/>
</dbReference>
<dbReference type="PROSITE" id="PS51296">
    <property type="entry name" value="RIESKE"/>
    <property type="match status" value="1"/>
</dbReference>
<sequence>MDHDNYEETGHFSVDIDGRRYQIPNHCPHRAGRLQYGHVNTHRKTITCPLHHSVFCLESGKQIAGVECGALDVGHASIDRIDTQETASSGGGVPVMISPNKDKDKRMQYVPEQLWTPFSESLLGWDDAFHDLMLNDRLRMKAYRDAIMETVRPGDHVVDLGTGTGILSQWALEAGAARVTGIEMNTGILELAVRRMNDAGYGTRFVPLNQVSYDVELDAHADVLISEIIGNMADNENFQPILEDAIRRFLKPDGSILPLSVSSFLVPVAASRAHEDLRGGTVSSLTPRYDVGQLYEKKGIRSPFNLYYDCILPRALYLSDPQQLCHYAGKWDQPSSYTRQLRYVLHTDGLLTGFKCCFTAALSAGTVLDISGGDVSAGETSDSWKHAYLPIEFPIEVQAGDTLNLSFSRRYPDGSETGFQQLYAWCGTVERQGNIVGRFAQDMGE</sequence>
<evidence type="ECO:0000259" key="5">
    <source>
        <dbReference type="PROSITE" id="PS51296"/>
    </source>
</evidence>
<evidence type="ECO:0000256" key="2">
    <source>
        <dbReference type="ARBA" id="ARBA00022723"/>
    </source>
</evidence>
<keyword evidence="6" id="KW-0808">Transferase</keyword>
<keyword evidence="3" id="KW-0408">Iron</keyword>
<evidence type="ECO:0000256" key="3">
    <source>
        <dbReference type="ARBA" id="ARBA00023004"/>
    </source>
</evidence>
<dbReference type="RefSeq" id="WP_126366103.1">
    <property type="nucleotide sequence ID" value="NZ_CP034546.1"/>
</dbReference>
<dbReference type="GO" id="GO:0051537">
    <property type="term" value="F:2 iron, 2 sulfur cluster binding"/>
    <property type="evidence" value="ECO:0007669"/>
    <property type="project" value="UniProtKB-KW"/>
</dbReference>
<dbReference type="InterPro" id="IPR029063">
    <property type="entry name" value="SAM-dependent_MTases_sf"/>
</dbReference>
<dbReference type="InterPro" id="IPR036922">
    <property type="entry name" value="Rieske_2Fe-2S_sf"/>
</dbReference>
<organism evidence="6 7">
    <name type="scientific">Burkholderia cenocepacia</name>
    <dbReference type="NCBI Taxonomy" id="95486"/>
    <lineage>
        <taxon>Bacteria</taxon>
        <taxon>Pseudomonadati</taxon>
        <taxon>Pseudomonadota</taxon>
        <taxon>Betaproteobacteria</taxon>
        <taxon>Burkholderiales</taxon>
        <taxon>Burkholderiaceae</taxon>
        <taxon>Burkholderia</taxon>
        <taxon>Burkholderia cepacia complex</taxon>
    </lineage>
</organism>
<gene>
    <name evidence="6" type="ORF">D5R55_23225</name>
</gene>
<dbReference type="SUPFAM" id="SSF53335">
    <property type="entry name" value="S-adenosyl-L-methionine-dependent methyltransferases"/>
    <property type="match status" value="1"/>
</dbReference>
<keyword evidence="6" id="KW-0489">Methyltransferase</keyword>
<dbReference type="PANTHER" id="PTHR11006">
    <property type="entry name" value="PROTEIN ARGININE N-METHYLTRANSFERASE"/>
    <property type="match status" value="1"/>
</dbReference>
<feature type="domain" description="Rieske" evidence="5">
    <location>
        <begin position="14"/>
        <end position="95"/>
    </location>
</feature>
<dbReference type="Pfam" id="PF00355">
    <property type="entry name" value="Rieske"/>
    <property type="match status" value="1"/>
</dbReference>
<dbReference type="AlphaFoldDB" id="A0A3Q9FAZ0"/>
<dbReference type="Gene3D" id="3.40.50.150">
    <property type="entry name" value="Vaccinia Virus protein VP39"/>
    <property type="match status" value="1"/>
</dbReference>
<dbReference type="SUPFAM" id="SSF50022">
    <property type="entry name" value="ISP domain"/>
    <property type="match status" value="1"/>
</dbReference>
<proteinExistence type="predicted"/>
<name>A0A3Q9FAZ0_9BURK</name>
<dbReference type="CDD" id="cd02440">
    <property type="entry name" value="AdoMet_MTases"/>
    <property type="match status" value="1"/>
</dbReference>
<accession>A0A3Q9FAZ0</accession>
<protein>
    <submittedName>
        <fullName evidence="6">Methyltransferase domain-containing protein</fullName>
    </submittedName>
</protein>
<dbReference type="Proteomes" id="UP000277191">
    <property type="component" value="Chromosome 2"/>
</dbReference>
<dbReference type="GO" id="GO:0042054">
    <property type="term" value="F:histone methyltransferase activity"/>
    <property type="evidence" value="ECO:0007669"/>
    <property type="project" value="TreeGrafter"/>
</dbReference>
<evidence type="ECO:0000256" key="4">
    <source>
        <dbReference type="ARBA" id="ARBA00023014"/>
    </source>
</evidence>
<reference evidence="6 7" key="1">
    <citation type="submission" date="2018-12" db="EMBL/GenBank/DDBJ databases">
        <title>Cadmium resistance mechanism in endophytic bacteria Burkholderia cenocepacia YG-3.</title>
        <authorList>
            <person name="Zhang X."/>
            <person name="Wang X."/>
            <person name="Zhu Y."/>
        </authorList>
    </citation>
    <scope>NUCLEOTIDE SEQUENCE [LARGE SCALE GENOMIC DNA]</scope>
    <source>
        <strain evidence="6 7">YG-3</strain>
    </source>
</reference>
<evidence type="ECO:0000313" key="6">
    <source>
        <dbReference type="EMBL" id="AZQ53813.1"/>
    </source>
</evidence>
<dbReference type="InterPro" id="IPR017941">
    <property type="entry name" value="Rieske_2Fe-2S"/>
</dbReference>
<dbReference type="EMBL" id="CP034546">
    <property type="protein sequence ID" value="AZQ53813.1"/>
    <property type="molecule type" value="Genomic_DNA"/>
</dbReference>
<dbReference type="Gene3D" id="2.70.160.11">
    <property type="entry name" value="Hnrnp arginine n-methyltransferase1"/>
    <property type="match status" value="1"/>
</dbReference>
<keyword evidence="4" id="KW-0411">Iron-sulfur</keyword>
<keyword evidence="2" id="KW-0479">Metal-binding</keyword>
<evidence type="ECO:0000256" key="1">
    <source>
        <dbReference type="ARBA" id="ARBA00022714"/>
    </source>
</evidence>
<dbReference type="PROSITE" id="PS51678">
    <property type="entry name" value="SAM_MT_PRMT"/>
    <property type="match status" value="1"/>
</dbReference>
<dbReference type="GO" id="GO:0032259">
    <property type="term" value="P:methylation"/>
    <property type="evidence" value="ECO:0007669"/>
    <property type="project" value="UniProtKB-KW"/>
</dbReference>
<evidence type="ECO:0000313" key="7">
    <source>
        <dbReference type="Proteomes" id="UP000277191"/>
    </source>
</evidence>
<keyword evidence="1" id="KW-0001">2Fe-2S</keyword>
<dbReference type="InterPro" id="IPR041698">
    <property type="entry name" value="Methyltransf_25"/>
</dbReference>
<dbReference type="Gene3D" id="2.102.10.10">
    <property type="entry name" value="Rieske [2Fe-2S] iron-sulphur domain"/>
    <property type="match status" value="1"/>
</dbReference>
<dbReference type="InterPro" id="IPR025799">
    <property type="entry name" value="Arg_MeTrfase"/>
</dbReference>
<dbReference type="GO" id="GO:0016274">
    <property type="term" value="F:protein-arginine N-methyltransferase activity"/>
    <property type="evidence" value="ECO:0007669"/>
    <property type="project" value="InterPro"/>
</dbReference>
<dbReference type="GO" id="GO:0046872">
    <property type="term" value="F:metal ion binding"/>
    <property type="evidence" value="ECO:0007669"/>
    <property type="project" value="UniProtKB-KW"/>
</dbReference>
<dbReference type="PANTHER" id="PTHR11006:SF4">
    <property type="entry name" value="PROTEIN ARGININE N-METHYLTRANSFERASE 7"/>
    <property type="match status" value="1"/>
</dbReference>